<dbReference type="PANTHER" id="PTHR48081">
    <property type="entry name" value="AB HYDROLASE SUPERFAMILY PROTEIN C4A8.06C"/>
    <property type="match status" value="1"/>
</dbReference>
<gene>
    <name evidence="4" type="ORF">EC973_000276</name>
</gene>
<reference evidence="4" key="1">
    <citation type="submission" date="2020-01" db="EMBL/GenBank/DDBJ databases">
        <title>Genome Sequencing of Three Apophysomyces-Like Fungal Strains Confirms a Novel Fungal Genus in the Mucoromycota with divergent Burkholderia-like Endosymbiotic Bacteria.</title>
        <authorList>
            <person name="Stajich J.E."/>
            <person name="Macias A.M."/>
            <person name="Carter-House D."/>
            <person name="Lovett B."/>
            <person name="Kasson L.R."/>
            <person name="Berry K."/>
            <person name="Grigoriev I."/>
            <person name="Chang Y."/>
            <person name="Spatafora J."/>
            <person name="Kasson M.T."/>
        </authorList>
    </citation>
    <scope>NUCLEOTIDE SEQUENCE</scope>
    <source>
        <strain evidence="4">NRRL A-21654</strain>
    </source>
</reference>
<dbReference type="PANTHER" id="PTHR48081:SF8">
    <property type="entry name" value="ALPHA_BETA HYDROLASE FOLD-3 DOMAIN-CONTAINING PROTEIN-RELATED"/>
    <property type="match status" value="1"/>
</dbReference>
<sequence length="322" mass="35289">MTKYPPFPIHPALIPFLKEHNGSSTDEEACQPANIASFFDAQASLIPVPEVHVEAKQVVAGPHKTKVNLTIIRPIGSENSILPALLYMHGGGWIMGSFITHGSLVRRLAIELPAVIVFVDYSLSPDVKYPVALEECYDALCWTAENAAELRIDPKKIAAGGDSAGGNLTAALALLAKERNNDVLTSQVLYYPALDNRCDTPSFEQFKDDSFLPKKAMEYVWDAYALPEKREQVLVAPGRASIDQLDGLPPALVVTAQTDVLQSEGEDYAKKLAKAGVETLPVRYLGVRHGFLTEPPLKGQAKAAIAQTVYYLRNIWRMDSKM</sequence>
<dbReference type="InterPro" id="IPR002168">
    <property type="entry name" value="Lipase_GDXG_HIS_AS"/>
</dbReference>
<name>A0A8H7EV97_9FUNG</name>
<dbReference type="InterPro" id="IPR050300">
    <property type="entry name" value="GDXG_lipolytic_enzyme"/>
</dbReference>
<comment type="caution">
    <text evidence="4">The sequence shown here is derived from an EMBL/GenBank/DDBJ whole genome shotgun (WGS) entry which is preliminary data.</text>
</comment>
<feature type="domain" description="Alpha/beta hydrolase fold-3" evidence="3">
    <location>
        <begin position="85"/>
        <end position="292"/>
    </location>
</feature>
<dbReference type="EMBL" id="JABAYA010000010">
    <property type="protein sequence ID" value="KAF7731468.1"/>
    <property type="molecule type" value="Genomic_DNA"/>
</dbReference>
<dbReference type="Proteomes" id="UP000605846">
    <property type="component" value="Unassembled WGS sequence"/>
</dbReference>
<dbReference type="InterPro" id="IPR029058">
    <property type="entry name" value="AB_hydrolase_fold"/>
</dbReference>
<accession>A0A8H7EV97</accession>
<dbReference type="OrthoDB" id="408631at2759"/>
<keyword evidence="2" id="KW-0378">Hydrolase</keyword>
<dbReference type="InterPro" id="IPR013094">
    <property type="entry name" value="AB_hydrolase_3"/>
</dbReference>
<dbReference type="GO" id="GO:0016787">
    <property type="term" value="F:hydrolase activity"/>
    <property type="evidence" value="ECO:0007669"/>
    <property type="project" value="UniProtKB-KW"/>
</dbReference>
<evidence type="ECO:0000259" key="3">
    <source>
        <dbReference type="Pfam" id="PF07859"/>
    </source>
</evidence>
<dbReference type="Pfam" id="PF07859">
    <property type="entry name" value="Abhydrolase_3"/>
    <property type="match status" value="1"/>
</dbReference>
<evidence type="ECO:0000256" key="2">
    <source>
        <dbReference type="ARBA" id="ARBA00022801"/>
    </source>
</evidence>
<evidence type="ECO:0000313" key="4">
    <source>
        <dbReference type="EMBL" id="KAF7731468.1"/>
    </source>
</evidence>
<protein>
    <recommendedName>
        <fullName evidence="3">Alpha/beta hydrolase fold-3 domain-containing protein</fullName>
    </recommendedName>
</protein>
<dbReference type="SUPFAM" id="SSF53474">
    <property type="entry name" value="alpha/beta-Hydrolases"/>
    <property type="match status" value="1"/>
</dbReference>
<evidence type="ECO:0000256" key="1">
    <source>
        <dbReference type="ARBA" id="ARBA00010515"/>
    </source>
</evidence>
<comment type="similarity">
    <text evidence="1">Belongs to the 'GDXG' lipolytic enzyme family.</text>
</comment>
<dbReference type="PROSITE" id="PS01173">
    <property type="entry name" value="LIPASE_GDXG_HIS"/>
    <property type="match status" value="1"/>
</dbReference>
<dbReference type="Gene3D" id="3.40.50.1820">
    <property type="entry name" value="alpha/beta hydrolase"/>
    <property type="match status" value="1"/>
</dbReference>
<proteinExistence type="inferred from homology"/>
<keyword evidence="5" id="KW-1185">Reference proteome</keyword>
<organism evidence="4 5">
    <name type="scientific">Apophysomyces ossiformis</name>
    <dbReference type="NCBI Taxonomy" id="679940"/>
    <lineage>
        <taxon>Eukaryota</taxon>
        <taxon>Fungi</taxon>
        <taxon>Fungi incertae sedis</taxon>
        <taxon>Mucoromycota</taxon>
        <taxon>Mucoromycotina</taxon>
        <taxon>Mucoromycetes</taxon>
        <taxon>Mucorales</taxon>
        <taxon>Mucorineae</taxon>
        <taxon>Mucoraceae</taxon>
        <taxon>Apophysomyces</taxon>
    </lineage>
</organism>
<evidence type="ECO:0000313" key="5">
    <source>
        <dbReference type="Proteomes" id="UP000605846"/>
    </source>
</evidence>
<dbReference type="AlphaFoldDB" id="A0A8H7EV97"/>